<dbReference type="EMBL" id="KN831599">
    <property type="protein sequence ID" value="KIK71831.1"/>
    <property type="molecule type" value="Genomic_DNA"/>
</dbReference>
<dbReference type="Proteomes" id="UP000054538">
    <property type="component" value="Unassembled WGS sequence"/>
</dbReference>
<reference evidence="2" key="2">
    <citation type="submission" date="2015-01" db="EMBL/GenBank/DDBJ databases">
        <title>Evolutionary Origins and Diversification of the Mycorrhizal Mutualists.</title>
        <authorList>
            <consortium name="DOE Joint Genome Institute"/>
            <consortium name="Mycorrhizal Genomics Consortium"/>
            <person name="Kohler A."/>
            <person name="Kuo A."/>
            <person name="Nagy L.G."/>
            <person name="Floudas D."/>
            <person name="Copeland A."/>
            <person name="Barry K.W."/>
            <person name="Cichocki N."/>
            <person name="Veneault-Fourrey C."/>
            <person name="LaButti K."/>
            <person name="Lindquist E.A."/>
            <person name="Lipzen A."/>
            <person name="Lundell T."/>
            <person name="Morin E."/>
            <person name="Murat C."/>
            <person name="Riley R."/>
            <person name="Ohm R."/>
            <person name="Sun H."/>
            <person name="Tunlid A."/>
            <person name="Henrissat B."/>
            <person name="Grigoriev I.V."/>
            <person name="Hibbett D.S."/>
            <person name="Martin F."/>
        </authorList>
    </citation>
    <scope>NUCLEOTIDE SEQUENCE [LARGE SCALE GENOMIC DNA]</scope>
    <source>
        <strain evidence="2">Ve08.2h10</strain>
    </source>
</reference>
<keyword evidence="2" id="KW-1185">Reference proteome</keyword>
<evidence type="ECO:0000313" key="1">
    <source>
        <dbReference type="EMBL" id="KIK71831.1"/>
    </source>
</evidence>
<sequence>MSEDSQVPGPNIMTWASKPEAWSEVISNPKDSGRQQTRKKVWERKSDGEDVTCGDFALCAHFTLYLVHTVLTSTFFHF</sequence>
<name>A0A0D0CMM6_9AGAM</name>
<dbReference type="AlphaFoldDB" id="A0A0D0CMM6"/>
<dbReference type="InParanoid" id="A0A0D0CMM6"/>
<reference evidence="1 2" key="1">
    <citation type="submission" date="2014-04" db="EMBL/GenBank/DDBJ databases">
        <authorList>
            <consortium name="DOE Joint Genome Institute"/>
            <person name="Kuo A."/>
            <person name="Kohler A."/>
            <person name="Jargeat P."/>
            <person name="Nagy L.G."/>
            <person name="Floudas D."/>
            <person name="Copeland A."/>
            <person name="Barry K.W."/>
            <person name="Cichocki N."/>
            <person name="Veneault-Fourrey C."/>
            <person name="LaButti K."/>
            <person name="Lindquist E.A."/>
            <person name="Lipzen A."/>
            <person name="Lundell T."/>
            <person name="Morin E."/>
            <person name="Murat C."/>
            <person name="Sun H."/>
            <person name="Tunlid A."/>
            <person name="Henrissat B."/>
            <person name="Grigoriev I.V."/>
            <person name="Hibbett D.S."/>
            <person name="Martin F."/>
            <person name="Nordberg H.P."/>
            <person name="Cantor M.N."/>
            <person name="Hua S.X."/>
        </authorList>
    </citation>
    <scope>NUCLEOTIDE SEQUENCE [LARGE SCALE GENOMIC DNA]</scope>
    <source>
        <strain evidence="1 2">Ve08.2h10</strain>
    </source>
</reference>
<gene>
    <name evidence="1" type="ORF">PAXRUDRAFT_22769</name>
</gene>
<evidence type="ECO:0000313" key="2">
    <source>
        <dbReference type="Proteomes" id="UP000054538"/>
    </source>
</evidence>
<organism evidence="1 2">
    <name type="scientific">Paxillus rubicundulus Ve08.2h10</name>
    <dbReference type="NCBI Taxonomy" id="930991"/>
    <lineage>
        <taxon>Eukaryota</taxon>
        <taxon>Fungi</taxon>
        <taxon>Dikarya</taxon>
        <taxon>Basidiomycota</taxon>
        <taxon>Agaricomycotina</taxon>
        <taxon>Agaricomycetes</taxon>
        <taxon>Agaricomycetidae</taxon>
        <taxon>Boletales</taxon>
        <taxon>Paxilineae</taxon>
        <taxon>Paxillaceae</taxon>
        <taxon>Paxillus</taxon>
    </lineage>
</organism>
<dbReference type="HOGENOM" id="CLU_2622751_0_0_1"/>
<proteinExistence type="predicted"/>
<protein>
    <submittedName>
        <fullName evidence="1">Uncharacterized protein</fullName>
    </submittedName>
</protein>
<accession>A0A0D0CMM6</accession>